<evidence type="ECO:0000313" key="2">
    <source>
        <dbReference type="EMBL" id="MDR6840915.1"/>
    </source>
</evidence>
<feature type="region of interest" description="Disordered" evidence="1">
    <location>
        <begin position="47"/>
        <end position="75"/>
    </location>
</feature>
<keyword evidence="3" id="KW-1185">Reference proteome</keyword>
<comment type="caution">
    <text evidence="2">The sequence shown here is derived from an EMBL/GenBank/DDBJ whole genome shotgun (WGS) entry which is preliminary data.</text>
</comment>
<protein>
    <submittedName>
        <fullName evidence="2">Uncharacterized protein</fullName>
    </submittedName>
</protein>
<accession>A0ABU1RRI9</accession>
<reference evidence="2 3" key="1">
    <citation type="submission" date="2023-07" db="EMBL/GenBank/DDBJ databases">
        <title>Sorghum-associated microbial communities from plants grown in Nebraska, USA.</title>
        <authorList>
            <person name="Schachtman D."/>
        </authorList>
    </citation>
    <scope>NUCLEOTIDE SEQUENCE [LARGE SCALE GENOMIC DNA]</scope>
    <source>
        <strain evidence="2 3">BE107</strain>
    </source>
</reference>
<name>A0ABU1RRI9_9GAMM</name>
<dbReference type="RefSeq" id="WP_310091065.1">
    <property type="nucleotide sequence ID" value="NZ_JAVDTT010000001.1"/>
</dbReference>
<evidence type="ECO:0000313" key="3">
    <source>
        <dbReference type="Proteomes" id="UP001254759"/>
    </source>
</evidence>
<dbReference type="Proteomes" id="UP001254759">
    <property type="component" value="Unassembled WGS sequence"/>
</dbReference>
<dbReference type="EMBL" id="JAVDTT010000001">
    <property type="protein sequence ID" value="MDR6840915.1"/>
    <property type="molecule type" value="Genomic_DNA"/>
</dbReference>
<evidence type="ECO:0000256" key="1">
    <source>
        <dbReference type="SAM" id="MobiDB-lite"/>
    </source>
</evidence>
<feature type="compositionally biased region" description="Low complexity" evidence="1">
    <location>
        <begin position="47"/>
        <end position="58"/>
    </location>
</feature>
<sequence>MHKTKIVFVLAVLAAIAIICVLATNTLNIGSTLFGVKTESSPEAASVVSSARVGQSDSDSSDDGLSASTAQAQASGNDSTAAHLISTEKVRPVESLLVSPGGLRVGYINAIIGVDEFNRVLNRLKSESYTDPDATEISRVYEENLKAALKTSGAGVSLDKLACGLTACAASFNGKLQDERSFTTMLLGAGSNGGVGIYSAIVRSFPPSIPNGLATYRVVFSTDKNNNAITVN</sequence>
<feature type="compositionally biased region" description="Polar residues" evidence="1">
    <location>
        <begin position="66"/>
        <end position="75"/>
    </location>
</feature>
<proteinExistence type="predicted"/>
<organism evidence="2 3">
    <name type="scientific">Pseudoxanthomonas sacheonensis</name>
    <dbReference type="NCBI Taxonomy" id="443615"/>
    <lineage>
        <taxon>Bacteria</taxon>
        <taxon>Pseudomonadati</taxon>
        <taxon>Pseudomonadota</taxon>
        <taxon>Gammaproteobacteria</taxon>
        <taxon>Lysobacterales</taxon>
        <taxon>Lysobacteraceae</taxon>
        <taxon>Pseudoxanthomonas</taxon>
    </lineage>
</organism>
<gene>
    <name evidence="2" type="ORF">J2W94_001179</name>
</gene>